<reference evidence="1" key="1">
    <citation type="submission" date="2019-08" db="EMBL/GenBank/DDBJ databases">
        <authorList>
            <person name="Kucharzyk K."/>
            <person name="Murdoch R.W."/>
            <person name="Higgins S."/>
            <person name="Loffler F."/>
        </authorList>
    </citation>
    <scope>NUCLEOTIDE SEQUENCE</scope>
</reference>
<dbReference type="AlphaFoldDB" id="A0A645I5B5"/>
<organism evidence="1">
    <name type="scientific">bioreactor metagenome</name>
    <dbReference type="NCBI Taxonomy" id="1076179"/>
    <lineage>
        <taxon>unclassified sequences</taxon>
        <taxon>metagenomes</taxon>
        <taxon>ecological metagenomes</taxon>
    </lineage>
</organism>
<accession>A0A645I5B5</accession>
<comment type="caution">
    <text evidence="1">The sequence shown here is derived from an EMBL/GenBank/DDBJ whole genome shotgun (WGS) entry which is preliminary data.</text>
</comment>
<gene>
    <name evidence="1" type="ORF">SDC9_193541</name>
</gene>
<name>A0A645I5B5_9ZZZZ</name>
<protein>
    <submittedName>
        <fullName evidence="1">Uncharacterized protein</fullName>
    </submittedName>
</protein>
<proteinExistence type="predicted"/>
<sequence length="165" mass="19553">MINKGDVTNTLFIELIYGLDEDIIRDLVYCLTVEVDENWLESDNFQEIVHKLIDEYNYQIKNAKLMYKYNQQQRISKEDKIKNYIERNCFFVEAQDFGLVSKSSKVGDSIPNLQEITDFVNKVYSATFEKKQIRPLLKKLGYDVDVKKRTIKNNIPCYKVFKIKN</sequence>
<evidence type="ECO:0000313" key="1">
    <source>
        <dbReference type="EMBL" id="MPN45962.1"/>
    </source>
</evidence>
<dbReference type="EMBL" id="VSSQ01106230">
    <property type="protein sequence ID" value="MPN45962.1"/>
    <property type="molecule type" value="Genomic_DNA"/>
</dbReference>